<reference evidence="1 2" key="1">
    <citation type="submission" date="2021-12" db="EMBL/GenBank/DDBJ databases">
        <title>Discovery of the Pendulisporaceae a myxobacterial family with distinct sporulation behavior and unique specialized metabolism.</title>
        <authorList>
            <person name="Garcia R."/>
            <person name="Popoff A."/>
            <person name="Bader C.D."/>
            <person name="Loehr J."/>
            <person name="Walesch S."/>
            <person name="Walt C."/>
            <person name="Boldt J."/>
            <person name="Bunk B."/>
            <person name="Haeckl F.J.F.P.J."/>
            <person name="Gunesch A.P."/>
            <person name="Birkelbach J."/>
            <person name="Nuebel U."/>
            <person name="Pietschmann T."/>
            <person name="Bach T."/>
            <person name="Mueller R."/>
        </authorList>
    </citation>
    <scope>NUCLEOTIDE SEQUENCE [LARGE SCALE GENOMIC DNA]</scope>
    <source>
        <strain evidence="1 2">MSr12523</strain>
    </source>
</reference>
<protein>
    <submittedName>
        <fullName evidence="1">Uncharacterized protein</fullName>
    </submittedName>
</protein>
<dbReference type="EMBL" id="CP089982">
    <property type="protein sequence ID" value="WXA90189.1"/>
    <property type="molecule type" value="Genomic_DNA"/>
</dbReference>
<evidence type="ECO:0000313" key="1">
    <source>
        <dbReference type="EMBL" id="WXA90189.1"/>
    </source>
</evidence>
<organism evidence="1 2">
    <name type="scientific">Pendulispora brunnea</name>
    <dbReference type="NCBI Taxonomy" id="2905690"/>
    <lineage>
        <taxon>Bacteria</taxon>
        <taxon>Pseudomonadati</taxon>
        <taxon>Myxococcota</taxon>
        <taxon>Myxococcia</taxon>
        <taxon>Myxococcales</taxon>
        <taxon>Sorangiineae</taxon>
        <taxon>Pendulisporaceae</taxon>
        <taxon>Pendulispora</taxon>
    </lineage>
</organism>
<dbReference type="Proteomes" id="UP001379533">
    <property type="component" value="Chromosome"/>
</dbReference>
<name>A0ABZ2K0B9_9BACT</name>
<keyword evidence="2" id="KW-1185">Reference proteome</keyword>
<sequence>MAQWLGQFTGRSHATRVEDAEAAMRQAVSAFHAGAPDAKALRKVQKFAERLLRARLQFLKARIADGERIPTAEELTKREQELARLRRAESAARAGGVGAILGEFGIAE</sequence>
<accession>A0ABZ2K0B9</accession>
<proteinExistence type="predicted"/>
<gene>
    <name evidence="1" type="ORF">LZC95_27470</name>
</gene>
<evidence type="ECO:0000313" key="2">
    <source>
        <dbReference type="Proteomes" id="UP001379533"/>
    </source>
</evidence>
<dbReference type="RefSeq" id="WP_394840802.1">
    <property type="nucleotide sequence ID" value="NZ_CP089982.1"/>
</dbReference>